<accession>A0A844BBY0</accession>
<comment type="caution">
    <text evidence="3">The sequence shown here is derived from an EMBL/GenBank/DDBJ whole genome shotgun (WGS) entry which is preliminary data.</text>
</comment>
<evidence type="ECO:0000313" key="3">
    <source>
        <dbReference type="EMBL" id="MRD49076.1"/>
    </source>
</evidence>
<feature type="domain" description="DUF4124" evidence="2">
    <location>
        <begin position="2"/>
        <end position="38"/>
    </location>
</feature>
<dbReference type="Proteomes" id="UP000487350">
    <property type="component" value="Unassembled WGS sequence"/>
</dbReference>
<proteinExistence type="predicted"/>
<evidence type="ECO:0000313" key="4">
    <source>
        <dbReference type="Proteomes" id="UP000487350"/>
    </source>
</evidence>
<feature type="region of interest" description="Disordered" evidence="1">
    <location>
        <begin position="55"/>
        <end position="81"/>
    </location>
</feature>
<dbReference type="OrthoDB" id="8895482at2"/>
<dbReference type="Pfam" id="PF13511">
    <property type="entry name" value="DUF4124"/>
    <property type="match status" value="1"/>
</dbReference>
<dbReference type="RefSeq" id="WP_153586388.1">
    <property type="nucleotide sequence ID" value="NZ_WJBU01000019.1"/>
</dbReference>
<protein>
    <submittedName>
        <fullName evidence="3">DUF4124 domain-containing protein</fullName>
    </submittedName>
</protein>
<dbReference type="AlphaFoldDB" id="A0A844BBY0"/>
<evidence type="ECO:0000256" key="1">
    <source>
        <dbReference type="SAM" id="MobiDB-lite"/>
    </source>
</evidence>
<gene>
    <name evidence="3" type="ORF">GHT07_17505</name>
</gene>
<keyword evidence="4" id="KW-1185">Reference proteome</keyword>
<dbReference type="InterPro" id="IPR025392">
    <property type="entry name" value="DUF4124"/>
</dbReference>
<evidence type="ECO:0000259" key="2">
    <source>
        <dbReference type="Pfam" id="PF13511"/>
    </source>
</evidence>
<dbReference type="EMBL" id="WJBU01000019">
    <property type="protein sequence ID" value="MRD49076.1"/>
    <property type="molecule type" value="Genomic_DNA"/>
</dbReference>
<name>A0A844BBY0_9BURK</name>
<feature type="region of interest" description="Disordered" evidence="1">
    <location>
        <begin position="195"/>
        <end position="218"/>
    </location>
</feature>
<sequence>MAAPAWAQQGIYTCVDGKGRRITADRPIPECIDREQAEMSSGGLVVRKIGPSLTAQERAQEEAKAAKAQEERNRQAEERRRERVLLARYPDKASHDKERAQALAQLDDVINAANRHNSDLATQRKAIDQELEFYKGDPSRIPPKLKRQIEENTQQAEGQRRFVANQEAEKKRVNARFDDELVKLKALWSQLAAPTSGGAASAATATTAAASGPVTQRR</sequence>
<reference evidence="3 4" key="1">
    <citation type="submission" date="2019-11" db="EMBL/GenBank/DDBJ databases">
        <title>Caenimonas koreensis gen. nov., sp. nov., isolated from activated sludge.</title>
        <authorList>
            <person name="Seung H.R."/>
        </authorList>
    </citation>
    <scope>NUCLEOTIDE SEQUENCE [LARGE SCALE GENOMIC DNA]</scope>
    <source>
        <strain evidence="3 4">EMB320</strain>
    </source>
</reference>
<organism evidence="3 4">
    <name type="scientific">Caenimonas koreensis DSM 17982</name>
    <dbReference type="NCBI Taxonomy" id="1121255"/>
    <lineage>
        <taxon>Bacteria</taxon>
        <taxon>Pseudomonadati</taxon>
        <taxon>Pseudomonadota</taxon>
        <taxon>Betaproteobacteria</taxon>
        <taxon>Burkholderiales</taxon>
        <taxon>Comamonadaceae</taxon>
        <taxon>Caenimonas</taxon>
    </lineage>
</organism>
<feature type="compositionally biased region" description="Basic and acidic residues" evidence="1">
    <location>
        <begin position="58"/>
        <end position="81"/>
    </location>
</feature>